<dbReference type="Pfam" id="PF00560">
    <property type="entry name" value="LRR_1"/>
    <property type="match status" value="3"/>
</dbReference>
<evidence type="ECO:0000256" key="2">
    <source>
        <dbReference type="ARBA" id="ARBA00008684"/>
    </source>
</evidence>
<dbReference type="Proteomes" id="UP001291926">
    <property type="component" value="Unassembled WGS sequence"/>
</dbReference>
<dbReference type="SUPFAM" id="SSF56112">
    <property type="entry name" value="Protein kinase-like (PK-like)"/>
    <property type="match status" value="1"/>
</dbReference>
<dbReference type="InterPro" id="IPR013210">
    <property type="entry name" value="LRR_N_plant-typ"/>
</dbReference>
<gene>
    <name evidence="11" type="ORF">RD792_006347</name>
</gene>
<comment type="similarity">
    <text evidence="2">Belongs to the protein kinase superfamily. Ser/Thr protein kinase family.</text>
</comment>
<proteinExistence type="inferred from homology"/>
<dbReference type="PROSITE" id="PS51450">
    <property type="entry name" value="LRR"/>
    <property type="match status" value="1"/>
</dbReference>
<evidence type="ECO:0000256" key="9">
    <source>
        <dbReference type="SAM" id="SignalP"/>
    </source>
</evidence>
<keyword evidence="9" id="KW-0732">Signal</keyword>
<dbReference type="SMART" id="SM00369">
    <property type="entry name" value="LRR_TYP"/>
    <property type="match status" value="5"/>
</dbReference>
<dbReference type="PANTHER" id="PTHR27008">
    <property type="entry name" value="OS04G0122200 PROTEIN"/>
    <property type="match status" value="1"/>
</dbReference>
<protein>
    <recommendedName>
        <fullName evidence="10">Protein kinase domain-containing protein</fullName>
    </recommendedName>
</protein>
<dbReference type="InterPro" id="IPR032675">
    <property type="entry name" value="LRR_dom_sf"/>
</dbReference>
<dbReference type="PANTHER" id="PTHR27008:SF585">
    <property type="entry name" value="PROTEIN KINASE DOMAIN-CONTAINING PROTEIN"/>
    <property type="match status" value="1"/>
</dbReference>
<comment type="caution">
    <text evidence="11">The sequence shown here is derived from an EMBL/GenBank/DDBJ whole genome shotgun (WGS) entry which is preliminary data.</text>
</comment>
<dbReference type="Gene3D" id="1.10.510.10">
    <property type="entry name" value="Transferase(Phosphotransferase) domain 1"/>
    <property type="match status" value="1"/>
</dbReference>
<keyword evidence="7 8" id="KW-0472">Membrane</keyword>
<evidence type="ECO:0000256" key="6">
    <source>
        <dbReference type="ARBA" id="ARBA00022989"/>
    </source>
</evidence>
<dbReference type="InterPro" id="IPR008271">
    <property type="entry name" value="Ser/Thr_kinase_AS"/>
</dbReference>
<dbReference type="Gene3D" id="3.80.10.10">
    <property type="entry name" value="Ribonuclease Inhibitor"/>
    <property type="match status" value="3"/>
</dbReference>
<dbReference type="EMBL" id="JAYDYQ010002152">
    <property type="protein sequence ID" value="KAK4487032.1"/>
    <property type="molecule type" value="Genomic_DNA"/>
</dbReference>
<keyword evidence="4 8" id="KW-0812">Transmembrane</keyword>
<dbReference type="Pfam" id="PF13855">
    <property type="entry name" value="LRR_8"/>
    <property type="match status" value="1"/>
</dbReference>
<keyword evidence="12" id="KW-1185">Reference proteome</keyword>
<accession>A0ABR0DCS4</accession>
<keyword evidence="3" id="KW-0433">Leucine-rich repeat</keyword>
<feature type="domain" description="Protein kinase" evidence="10">
    <location>
        <begin position="547"/>
        <end position="826"/>
    </location>
</feature>
<dbReference type="InterPro" id="IPR051809">
    <property type="entry name" value="Plant_receptor-like_S/T_kinase"/>
</dbReference>
<dbReference type="PRINTS" id="PR00019">
    <property type="entry name" value="LEURICHRPT"/>
</dbReference>
<evidence type="ECO:0000313" key="11">
    <source>
        <dbReference type="EMBL" id="KAK4487032.1"/>
    </source>
</evidence>
<feature type="chain" id="PRO_5046615962" description="Protein kinase domain-containing protein" evidence="9">
    <location>
        <begin position="25"/>
        <end position="836"/>
    </location>
</feature>
<evidence type="ECO:0000256" key="7">
    <source>
        <dbReference type="ARBA" id="ARBA00023136"/>
    </source>
</evidence>
<dbReference type="InterPro" id="IPR000719">
    <property type="entry name" value="Prot_kinase_dom"/>
</dbReference>
<dbReference type="InterPro" id="IPR001611">
    <property type="entry name" value="Leu-rich_rpt"/>
</dbReference>
<evidence type="ECO:0000256" key="1">
    <source>
        <dbReference type="ARBA" id="ARBA00004370"/>
    </source>
</evidence>
<keyword evidence="6 8" id="KW-1133">Transmembrane helix</keyword>
<dbReference type="InterPro" id="IPR003591">
    <property type="entry name" value="Leu-rich_rpt_typical-subtyp"/>
</dbReference>
<dbReference type="Gene3D" id="3.30.200.20">
    <property type="entry name" value="Phosphorylase Kinase, domain 1"/>
    <property type="match status" value="1"/>
</dbReference>
<dbReference type="PROSITE" id="PS50011">
    <property type="entry name" value="PROTEIN_KINASE_DOM"/>
    <property type="match status" value="1"/>
</dbReference>
<reference evidence="11 12" key="1">
    <citation type="journal article" date="2023" name="bioRxiv">
        <title>Genome report: Whole genome sequence and annotation of Penstemon davidsonii.</title>
        <authorList>
            <person name="Ostevik K.L."/>
            <person name="Alabady M."/>
            <person name="Zhang M."/>
            <person name="Rausher M.D."/>
        </authorList>
    </citation>
    <scope>NUCLEOTIDE SEQUENCE [LARGE SCALE GENOMIC DNA]</scope>
    <source>
        <strain evidence="11">DNT005</strain>
        <tissue evidence="11">Whole leaf</tissue>
    </source>
</reference>
<evidence type="ECO:0000259" key="10">
    <source>
        <dbReference type="PROSITE" id="PS50011"/>
    </source>
</evidence>
<organism evidence="11 12">
    <name type="scientific">Penstemon davidsonii</name>
    <dbReference type="NCBI Taxonomy" id="160366"/>
    <lineage>
        <taxon>Eukaryota</taxon>
        <taxon>Viridiplantae</taxon>
        <taxon>Streptophyta</taxon>
        <taxon>Embryophyta</taxon>
        <taxon>Tracheophyta</taxon>
        <taxon>Spermatophyta</taxon>
        <taxon>Magnoliopsida</taxon>
        <taxon>eudicotyledons</taxon>
        <taxon>Gunneridae</taxon>
        <taxon>Pentapetalae</taxon>
        <taxon>asterids</taxon>
        <taxon>lamiids</taxon>
        <taxon>Lamiales</taxon>
        <taxon>Plantaginaceae</taxon>
        <taxon>Cheloneae</taxon>
        <taxon>Penstemon</taxon>
    </lineage>
</organism>
<keyword evidence="5" id="KW-0677">Repeat</keyword>
<feature type="transmembrane region" description="Helical" evidence="8">
    <location>
        <begin position="489"/>
        <end position="511"/>
    </location>
</feature>
<dbReference type="Pfam" id="PF08263">
    <property type="entry name" value="LRRNT_2"/>
    <property type="match status" value="1"/>
</dbReference>
<evidence type="ECO:0000313" key="12">
    <source>
        <dbReference type="Proteomes" id="UP001291926"/>
    </source>
</evidence>
<dbReference type="SMART" id="SM00220">
    <property type="entry name" value="S_TKc"/>
    <property type="match status" value="1"/>
</dbReference>
<evidence type="ECO:0000256" key="8">
    <source>
        <dbReference type="SAM" id="Phobius"/>
    </source>
</evidence>
<dbReference type="Pfam" id="PF00069">
    <property type="entry name" value="Pkinase"/>
    <property type="match status" value="1"/>
</dbReference>
<evidence type="ECO:0000256" key="3">
    <source>
        <dbReference type="ARBA" id="ARBA00022614"/>
    </source>
</evidence>
<evidence type="ECO:0000256" key="5">
    <source>
        <dbReference type="ARBA" id="ARBA00022737"/>
    </source>
</evidence>
<dbReference type="InterPro" id="IPR011009">
    <property type="entry name" value="Kinase-like_dom_sf"/>
</dbReference>
<dbReference type="SUPFAM" id="SSF52058">
    <property type="entry name" value="L domain-like"/>
    <property type="match status" value="2"/>
</dbReference>
<feature type="signal peptide" evidence="9">
    <location>
        <begin position="1"/>
        <end position="24"/>
    </location>
</feature>
<name>A0ABR0DCS4_9LAMI</name>
<dbReference type="PROSITE" id="PS00108">
    <property type="entry name" value="PROTEIN_KINASE_ST"/>
    <property type="match status" value="1"/>
</dbReference>
<comment type="subcellular location">
    <subcellularLocation>
        <location evidence="1">Membrane</location>
    </subcellularLocation>
</comment>
<evidence type="ECO:0000256" key="4">
    <source>
        <dbReference type="ARBA" id="ARBA00022692"/>
    </source>
</evidence>
<sequence length="836" mass="93773">MGKQALIFMIYLGALIYLMQICIATDEQSLLAIKAHITDPNNILATNWSQGTSFCTWIGVTCSRRHPRVTALNLFNMSLEGTVAKEIGNLSFLTYLNIRNNSFSGAIPIEIGNLRRLRVLQMSFNQLGGELPATIFNISSLVIIDVVYNDISGFIPENICSQSTKLGRLGLYRNRIYGEIPSVLTRCRMLENLSLSFNQLTGNIPSEIGNLSSLQYAAFSRNHFFSGIIPDEIGNMSSLISLALAKNELMGMIPPTIGQLRNLQRFGIEDNKLWGSIPYSFCNLENLYYASLEGNAFSGQLPRCMGNLVSLRELYMAKNAFSFNIPSTLWSFERILAINLSHNFFDGSIPLDIGNLESVVVLDLSGNQFSGEIPIVVGQLQSINALVLSNNKLHGRIPESFDNLKSLQYLDLSHNNLSGEIPKSLEKLSDLVYFNVSFNELSGEIPDGGSFRNFTGDFFRSNNGLCGASRFNVEVCKMNNRKSSNKSRLLRYILPPVAAIAFAATISIMYLRYRSRKSLLLPKSNSHFDIIRHRMSYYELLRATNNLDEANLVGRGSIGSVYKGILDNGMIVVKVFNLDVQGALKSFDTECQILSSIRHRNLVKVITSCANLDFKALVLEYMPNGNLDKWLYSPDNFLNFTQRLRIMIDVAFAIEYLHEGYSSPIIHCDLKPSNILLDEDMVAHVGDFGISKLLTQDQRIAQTKTLGTIGYMAPEYGSAGLVSTSVDVYSYGILLMETFTRHKPTNEMFLEELTLRSWVFESLPNGLMEIVDVDLLNEDEENFGAKNEMFLKSIIELALECTNDSPEERLNIKDALLRLKKINNELEEMKPKNNLL</sequence>